<evidence type="ECO:0000313" key="10">
    <source>
        <dbReference type="EMBL" id="KIY91327.1"/>
    </source>
</evidence>
<feature type="transmembrane region" description="Helical" evidence="8">
    <location>
        <begin position="6"/>
        <end position="25"/>
    </location>
</feature>
<dbReference type="RefSeq" id="XP_013890347.1">
    <property type="nucleotide sequence ID" value="XM_014034893.1"/>
</dbReference>
<evidence type="ECO:0000256" key="2">
    <source>
        <dbReference type="ARBA" id="ARBA00022448"/>
    </source>
</evidence>
<evidence type="ECO:0000259" key="9">
    <source>
        <dbReference type="Pfam" id="PF01699"/>
    </source>
</evidence>
<evidence type="ECO:0000313" key="11">
    <source>
        <dbReference type="Proteomes" id="UP000054498"/>
    </source>
</evidence>
<dbReference type="PANTHER" id="PTHR31503:SF22">
    <property type="entry name" value="VACUOLAR CALCIUM ION TRANSPORTER"/>
    <property type="match status" value="1"/>
</dbReference>
<dbReference type="GO" id="GO:0006874">
    <property type="term" value="P:intracellular calcium ion homeostasis"/>
    <property type="evidence" value="ECO:0007669"/>
    <property type="project" value="TreeGrafter"/>
</dbReference>
<feature type="domain" description="Sodium/calcium exchanger membrane region" evidence="9">
    <location>
        <begin position="1"/>
        <end position="77"/>
    </location>
</feature>
<protein>
    <recommendedName>
        <fullName evidence="9">Sodium/calcium exchanger membrane region domain-containing protein</fullName>
    </recommendedName>
</protein>
<evidence type="ECO:0000256" key="1">
    <source>
        <dbReference type="ARBA" id="ARBA00004127"/>
    </source>
</evidence>
<dbReference type="GO" id="GO:0012505">
    <property type="term" value="C:endomembrane system"/>
    <property type="evidence" value="ECO:0007669"/>
    <property type="project" value="UniProtKB-SubCell"/>
</dbReference>
<keyword evidence="2" id="KW-0813">Transport</keyword>
<dbReference type="GO" id="GO:0009705">
    <property type="term" value="C:plant-type vacuole membrane"/>
    <property type="evidence" value="ECO:0007669"/>
    <property type="project" value="TreeGrafter"/>
</dbReference>
<dbReference type="STRING" id="145388.A0A0D2ITG5"/>
<comment type="subcellular location">
    <subcellularLocation>
        <location evidence="1">Endomembrane system</location>
        <topology evidence="1">Multi-pass membrane protein</topology>
    </subcellularLocation>
</comment>
<dbReference type="InterPro" id="IPR004713">
    <property type="entry name" value="CaH_exchang"/>
</dbReference>
<keyword evidence="11" id="KW-1185">Reference proteome</keyword>
<dbReference type="OrthoDB" id="1699231at2759"/>
<dbReference type="AlphaFoldDB" id="A0A0D2ITG5"/>
<feature type="transmembrane region" description="Helical" evidence="8">
    <location>
        <begin position="60"/>
        <end position="79"/>
    </location>
</feature>
<dbReference type="GeneID" id="25734416"/>
<proteinExistence type="predicted"/>
<dbReference type="GO" id="GO:0015369">
    <property type="term" value="F:calcium:proton antiporter activity"/>
    <property type="evidence" value="ECO:0007669"/>
    <property type="project" value="TreeGrafter"/>
</dbReference>
<dbReference type="PANTHER" id="PTHR31503">
    <property type="entry name" value="VACUOLAR CALCIUM ION TRANSPORTER"/>
    <property type="match status" value="1"/>
</dbReference>
<keyword evidence="3" id="KW-0050">Antiport</keyword>
<dbReference type="Proteomes" id="UP000054498">
    <property type="component" value="Unassembled WGS sequence"/>
</dbReference>
<evidence type="ECO:0000256" key="5">
    <source>
        <dbReference type="ARBA" id="ARBA00022989"/>
    </source>
</evidence>
<keyword evidence="5 8" id="KW-1133">Transmembrane helix</keyword>
<evidence type="ECO:0000256" key="7">
    <source>
        <dbReference type="ARBA" id="ARBA00023136"/>
    </source>
</evidence>
<gene>
    <name evidence="10" type="ORF">MNEG_16637</name>
</gene>
<dbReference type="InterPro" id="IPR004837">
    <property type="entry name" value="NaCa_Exmemb"/>
</dbReference>
<reference evidence="10 11" key="1">
    <citation type="journal article" date="2013" name="BMC Genomics">
        <title>Reconstruction of the lipid metabolism for the microalga Monoraphidium neglectum from its genome sequence reveals characteristics suitable for biofuel production.</title>
        <authorList>
            <person name="Bogen C."/>
            <person name="Al-Dilaimi A."/>
            <person name="Albersmeier A."/>
            <person name="Wichmann J."/>
            <person name="Grundmann M."/>
            <person name="Rupp O."/>
            <person name="Lauersen K.J."/>
            <person name="Blifernez-Klassen O."/>
            <person name="Kalinowski J."/>
            <person name="Goesmann A."/>
            <person name="Mussgnug J.H."/>
            <person name="Kruse O."/>
        </authorList>
    </citation>
    <scope>NUCLEOTIDE SEQUENCE [LARGE SCALE GENOMIC DNA]</scope>
    <source>
        <strain evidence="10 11">SAG 48.87</strain>
    </source>
</reference>
<evidence type="ECO:0000256" key="8">
    <source>
        <dbReference type="SAM" id="Phobius"/>
    </source>
</evidence>
<evidence type="ECO:0000256" key="6">
    <source>
        <dbReference type="ARBA" id="ARBA00023065"/>
    </source>
</evidence>
<keyword evidence="6" id="KW-0406">Ion transport</keyword>
<evidence type="ECO:0000256" key="3">
    <source>
        <dbReference type="ARBA" id="ARBA00022449"/>
    </source>
</evidence>
<organism evidence="10 11">
    <name type="scientific">Monoraphidium neglectum</name>
    <dbReference type="NCBI Taxonomy" id="145388"/>
    <lineage>
        <taxon>Eukaryota</taxon>
        <taxon>Viridiplantae</taxon>
        <taxon>Chlorophyta</taxon>
        <taxon>core chlorophytes</taxon>
        <taxon>Chlorophyceae</taxon>
        <taxon>CS clade</taxon>
        <taxon>Sphaeropleales</taxon>
        <taxon>Selenastraceae</taxon>
        <taxon>Monoraphidium</taxon>
    </lineage>
</organism>
<accession>A0A0D2ITG5</accession>
<dbReference type="Pfam" id="PF01699">
    <property type="entry name" value="Na_Ca_ex"/>
    <property type="match status" value="1"/>
</dbReference>
<feature type="transmembrane region" description="Helical" evidence="8">
    <location>
        <begin position="37"/>
        <end position="54"/>
    </location>
</feature>
<keyword evidence="4 8" id="KW-0812">Transmembrane</keyword>
<dbReference type="EMBL" id="KK106816">
    <property type="protein sequence ID" value="KIY91327.1"/>
    <property type="molecule type" value="Genomic_DNA"/>
</dbReference>
<keyword evidence="7 8" id="KW-0472">Membrane</keyword>
<sequence length="80" mass="8432">MGVAIGSSIQIAIFAIPFAVITGWVVGRPFSLDFDPFAVLALVVAVLHANFVTAGASSHWLMGVELIATYVLIATALVFR</sequence>
<evidence type="ECO:0000256" key="4">
    <source>
        <dbReference type="ARBA" id="ARBA00022692"/>
    </source>
</evidence>
<name>A0A0D2ITG5_9CHLO</name>
<dbReference type="KEGG" id="mng:MNEG_16637"/>